<keyword evidence="3 5" id="KW-0067">ATP-binding</keyword>
<dbReference type="EMBL" id="JBBKZU010000002">
    <property type="protein sequence ID" value="MEJ8810775.1"/>
    <property type="molecule type" value="Genomic_DNA"/>
</dbReference>
<dbReference type="InterPro" id="IPR003959">
    <property type="entry name" value="ATPase_AAA_core"/>
</dbReference>
<dbReference type="InterPro" id="IPR027417">
    <property type="entry name" value="P-loop_NTPase"/>
</dbReference>
<dbReference type="Gene3D" id="3.40.50.300">
    <property type="entry name" value="P-loop containing nucleotide triphosphate hydrolases"/>
    <property type="match status" value="1"/>
</dbReference>
<accession>A0ABU8VB30</accession>
<dbReference type="InterPro" id="IPR003593">
    <property type="entry name" value="AAA+_ATPase"/>
</dbReference>
<dbReference type="RefSeq" id="WP_340356084.1">
    <property type="nucleotide sequence ID" value="NZ_JBBKZU010000002.1"/>
</dbReference>
<dbReference type="Proteomes" id="UP001365846">
    <property type="component" value="Unassembled WGS sequence"/>
</dbReference>
<evidence type="ECO:0000256" key="3">
    <source>
        <dbReference type="ARBA" id="ARBA00022840"/>
    </source>
</evidence>
<dbReference type="SUPFAM" id="SSF52540">
    <property type="entry name" value="P-loop containing nucleoside triphosphate hydrolases"/>
    <property type="match status" value="1"/>
</dbReference>
<keyword evidence="6" id="KW-1185">Reference proteome</keyword>
<evidence type="ECO:0000256" key="2">
    <source>
        <dbReference type="ARBA" id="ARBA00022741"/>
    </source>
</evidence>
<dbReference type="CDD" id="cd19481">
    <property type="entry name" value="RecA-like_protease"/>
    <property type="match status" value="1"/>
</dbReference>
<name>A0ABU8VB30_9BURK</name>
<proteinExistence type="inferred from homology"/>
<dbReference type="Pfam" id="PF22977">
    <property type="entry name" value="WHD"/>
    <property type="match status" value="1"/>
</dbReference>
<protein>
    <submittedName>
        <fullName evidence="5">ATP-binding protein</fullName>
    </submittedName>
</protein>
<dbReference type="InterPro" id="IPR050221">
    <property type="entry name" value="26S_Proteasome_ATPase"/>
</dbReference>
<dbReference type="GO" id="GO:0005524">
    <property type="term" value="F:ATP binding"/>
    <property type="evidence" value="ECO:0007669"/>
    <property type="project" value="UniProtKB-KW"/>
</dbReference>
<evidence type="ECO:0000256" key="1">
    <source>
        <dbReference type="ARBA" id="ARBA00006914"/>
    </source>
</evidence>
<evidence type="ECO:0000313" key="5">
    <source>
        <dbReference type="EMBL" id="MEJ8810775.1"/>
    </source>
</evidence>
<keyword evidence="2" id="KW-0547">Nucleotide-binding</keyword>
<evidence type="ECO:0000259" key="4">
    <source>
        <dbReference type="SMART" id="SM00382"/>
    </source>
</evidence>
<feature type="domain" description="AAA+ ATPase" evidence="4">
    <location>
        <begin position="443"/>
        <end position="575"/>
    </location>
</feature>
<dbReference type="Pfam" id="PF00004">
    <property type="entry name" value="AAA"/>
    <property type="match status" value="1"/>
</dbReference>
<dbReference type="SMART" id="SM00382">
    <property type="entry name" value="AAA"/>
    <property type="match status" value="1"/>
</dbReference>
<organism evidence="5 6">
    <name type="scientific">Variovorax ureilyticus</name>
    <dbReference type="NCBI Taxonomy" id="1836198"/>
    <lineage>
        <taxon>Bacteria</taxon>
        <taxon>Pseudomonadati</taxon>
        <taxon>Pseudomonadota</taxon>
        <taxon>Betaproteobacteria</taxon>
        <taxon>Burkholderiales</taxon>
        <taxon>Comamonadaceae</taxon>
        <taxon>Variovorax</taxon>
    </lineage>
</organism>
<comment type="similarity">
    <text evidence="1">Belongs to the AAA ATPase family.</text>
</comment>
<comment type="caution">
    <text evidence="5">The sequence shown here is derived from an EMBL/GenBank/DDBJ whole genome shotgun (WGS) entry which is preliminary data.</text>
</comment>
<sequence length="664" mass="72145">MNAGATPIQSNELALGAALAWLRDRLQRLAERPERSDDADAEDLVPVPTLVVLQQRLGLSDFERNVLLLCVAAALDTRIGALCALALGEASRPSPSFALAMVLFDDPAWEALSPQRPLRYWHLVDVHASGATPLTMSPLRADDRIVDYVKGLNRLDERIAPALLPVATDGLQPLPPSQQSAADDLLAFVRRFEGGGPAPTLQLTGIDSTSKQLVAGHVAASVGLRLERIGLAALPTQGADLDAWCRIWRRECLLMPLALYIDAHDVAPGESSEASAAVLGRVLDHLRELAFVATRDAHALGAGGRDALLVMAIERPTATEQTQAWLDLLGPEREALASRLASQFNFNLPQIASMARSAGLPERRHADDADAGAVDAALWTACRQSAHSKMDLLSQRIQPKVGWDDIVLPEDSLSLLHQIVSQVALRRRVYGDWGFERKMSRGLGLSALFHGESGTGKTMAAEVISHALALDLYRIDLSAVISKYIGETEKNLQRIFDAAEDGGGILFFDEADALFGKRSEVRDSHDRYANIETNYLLQRIEAFRGLAILATNLKGSLDSAFMRRLRFVVPFTYPGPRERALMWQRAFPADTPTEGLDPEQLARLDCTGGSIHSIALNAAFLAAHRGSPVTMELVYLAARSELLKLGRPINEADFRPAATQGAHA</sequence>
<dbReference type="InterPro" id="IPR054472">
    <property type="entry name" value="WHD"/>
</dbReference>
<reference evidence="5 6" key="1">
    <citation type="submission" date="2024-03" db="EMBL/GenBank/DDBJ databases">
        <title>Novel species of the genus Variovorax.</title>
        <authorList>
            <person name="Liu Q."/>
            <person name="Xin Y.-H."/>
        </authorList>
    </citation>
    <scope>NUCLEOTIDE SEQUENCE [LARGE SCALE GENOMIC DNA]</scope>
    <source>
        <strain evidence="5 6">KACC 18899</strain>
    </source>
</reference>
<dbReference type="PANTHER" id="PTHR23073">
    <property type="entry name" value="26S PROTEASOME REGULATORY SUBUNIT"/>
    <property type="match status" value="1"/>
</dbReference>
<evidence type="ECO:0000313" key="6">
    <source>
        <dbReference type="Proteomes" id="UP001365846"/>
    </source>
</evidence>
<gene>
    <name evidence="5" type="ORF">WKW77_06825</name>
</gene>